<gene>
    <name evidence="2" type="ORF">RGD00_19940</name>
</gene>
<dbReference type="InterPro" id="IPR036505">
    <property type="entry name" value="Amidase/PGRP_sf"/>
</dbReference>
<name>A0ABU1FDB7_9RHOB</name>
<organism evidence="2 3">
    <name type="scientific">Ruixingdingia sedimenti</name>
    <dbReference type="NCBI Taxonomy" id="3073604"/>
    <lineage>
        <taxon>Bacteria</taxon>
        <taxon>Pseudomonadati</taxon>
        <taxon>Pseudomonadota</taxon>
        <taxon>Alphaproteobacteria</taxon>
        <taxon>Rhodobacterales</taxon>
        <taxon>Paracoccaceae</taxon>
        <taxon>Ruixingdingia</taxon>
    </lineage>
</organism>
<proteinExistence type="predicted"/>
<evidence type="ECO:0000313" key="3">
    <source>
        <dbReference type="Proteomes" id="UP001247754"/>
    </source>
</evidence>
<dbReference type="Gene3D" id="3.40.80.10">
    <property type="entry name" value="Peptidoglycan recognition protein-like"/>
    <property type="match status" value="1"/>
</dbReference>
<evidence type="ECO:0000313" key="2">
    <source>
        <dbReference type="EMBL" id="MDR5654888.1"/>
    </source>
</evidence>
<reference evidence="2 3" key="1">
    <citation type="submission" date="2023-09" db="EMBL/GenBank/DDBJ databases">
        <title>Xinfangfangia sedmenti sp. nov., isolated the sedment.</title>
        <authorList>
            <person name="Xu L."/>
        </authorList>
    </citation>
    <scope>NUCLEOTIDE SEQUENCE [LARGE SCALE GENOMIC DNA]</scope>
    <source>
        <strain evidence="2 3">LG-4</strain>
    </source>
</reference>
<dbReference type="Proteomes" id="UP001247754">
    <property type="component" value="Unassembled WGS sequence"/>
</dbReference>
<dbReference type="SMART" id="SM00644">
    <property type="entry name" value="Ami_2"/>
    <property type="match status" value="1"/>
</dbReference>
<dbReference type="CDD" id="cd06583">
    <property type="entry name" value="PGRP"/>
    <property type="match status" value="1"/>
</dbReference>
<protein>
    <submittedName>
        <fullName evidence="2">Peptidoglycan recognition family protein</fullName>
    </submittedName>
</protein>
<dbReference type="RefSeq" id="WP_310459031.1">
    <property type="nucleotide sequence ID" value="NZ_JAVKPH010000037.1"/>
</dbReference>
<dbReference type="SUPFAM" id="SSF55846">
    <property type="entry name" value="N-acetylmuramoyl-L-alanine amidase-like"/>
    <property type="match status" value="1"/>
</dbReference>
<comment type="caution">
    <text evidence="2">The sequence shown here is derived from an EMBL/GenBank/DDBJ whole genome shotgun (WGS) entry which is preliminary data.</text>
</comment>
<feature type="domain" description="N-acetylmuramoyl-L-alanine amidase" evidence="1">
    <location>
        <begin position="1"/>
        <end position="131"/>
    </location>
</feature>
<dbReference type="EMBL" id="JAVKPH010000037">
    <property type="protein sequence ID" value="MDR5654888.1"/>
    <property type="molecule type" value="Genomic_DNA"/>
</dbReference>
<accession>A0ABU1FDB7</accession>
<dbReference type="InterPro" id="IPR002502">
    <property type="entry name" value="Amidase_domain"/>
</dbReference>
<keyword evidence="3" id="KW-1185">Reference proteome</keyword>
<dbReference type="Pfam" id="PF01510">
    <property type="entry name" value="Amidase_2"/>
    <property type="match status" value="1"/>
</dbReference>
<evidence type="ECO:0000259" key="1">
    <source>
        <dbReference type="SMART" id="SM00644"/>
    </source>
</evidence>
<sequence>MSLKRIVLHWSAGGNTPSALDRQHYHFIVGGDGAVVRGLHAPEANIAPKKGAYAAHTLNLNTGSIGVAMAGMAGAVERPFNAGRSPLTAVQVDAFARLVAQLCRQYGIPVTRETVLSHAEVQPTLKVQQRGKWDICWLPGMTGPADPVKVGDILRARITAALGAAK</sequence>